<evidence type="ECO:0000313" key="8">
    <source>
        <dbReference type="EMBL" id="MBL1085505.1"/>
    </source>
</evidence>
<evidence type="ECO:0000259" key="7">
    <source>
        <dbReference type="Pfam" id="PF08386"/>
    </source>
</evidence>
<evidence type="ECO:0000256" key="1">
    <source>
        <dbReference type="ARBA" id="ARBA00010088"/>
    </source>
</evidence>
<evidence type="ECO:0000256" key="5">
    <source>
        <dbReference type="SAM" id="SignalP"/>
    </source>
</evidence>
<dbReference type="Pfam" id="PF08386">
    <property type="entry name" value="Abhydrolase_4"/>
    <property type="match status" value="1"/>
</dbReference>
<evidence type="ECO:0000313" key="9">
    <source>
        <dbReference type="Proteomes" id="UP000661858"/>
    </source>
</evidence>
<feature type="domain" description="AB hydrolase-1" evidence="6">
    <location>
        <begin position="118"/>
        <end position="298"/>
    </location>
</feature>
<dbReference type="InterPro" id="IPR051601">
    <property type="entry name" value="Serine_prot/Carboxylest_S33"/>
</dbReference>
<comment type="caution">
    <text evidence="8">The sequence shown here is derived from an EMBL/GenBank/DDBJ whole genome shotgun (WGS) entry which is preliminary data.</text>
</comment>
<dbReference type="PROSITE" id="PS51257">
    <property type="entry name" value="PROKAR_LIPOPROTEIN"/>
    <property type="match status" value="1"/>
</dbReference>
<keyword evidence="2 5" id="KW-0732">Signal</keyword>
<gene>
    <name evidence="8" type="ORF">JK359_26665</name>
</gene>
<dbReference type="InterPro" id="IPR000073">
    <property type="entry name" value="AB_hydrolase_1"/>
</dbReference>
<dbReference type="PANTHER" id="PTHR43248">
    <property type="entry name" value="2-SUCCINYL-6-HYDROXY-2,4-CYCLOHEXADIENE-1-CARBOXYLATE SYNTHASE"/>
    <property type="match status" value="1"/>
</dbReference>
<dbReference type="PANTHER" id="PTHR43248:SF29">
    <property type="entry name" value="TRIPEPTIDYL AMINOPEPTIDASE"/>
    <property type="match status" value="1"/>
</dbReference>
<protein>
    <submittedName>
        <fullName evidence="8">Alpha/beta fold hydrolase</fullName>
    </submittedName>
</protein>
<feature type="domain" description="Peptidase S33 tripeptidyl aminopeptidase-like C-terminal" evidence="7">
    <location>
        <begin position="412"/>
        <end position="517"/>
    </location>
</feature>
<dbReference type="GO" id="GO:0016787">
    <property type="term" value="F:hydrolase activity"/>
    <property type="evidence" value="ECO:0007669"/>
    <property type="project" value="UniProtKB-KW"/>
</dbReference>
<keyword evidence="9" id="KW-1185">Reference proteome</keyword>
<dbReference type="InterPro" id="IPR029058">
    <property type="entry name" value="AB_hydrolase_fold"/>
</dbReference>
<name>A0A937ENZ6_9ACTN</name>
<evidence type="ECO:0000256" key="3">
    <source>
        <dbReference type="ARBA" id="ARBA00022801"/>
    </source>
</evidence>
<dbReference type="InterPro" id="IPR013595">
    <property type="entry name" value="Pept_S33_TAP-like_C"/>
</dbReference>
<dbReference type="AlphaFoldDB" id="A0A937ENZ6"/>
<accession>A0A937ENZ6</accession>
<feature type="region of interest" description="Disordered" evidence="4">
    <location>
        <begin position="22"/>
        <end position="58"/>
    </location>
</feature>
<dbReference type="RefSeq" id="WP_201840664.1">
    <property type="nucleotide sequence ID" value="NZ_JAERRK010000016.1"/>
</dbReference>
<reference evidence="8" key="1">
    <citation type="submission" date="2021-01" db="EMBL/GenBank/DDBJ databases">
        <title>WGS of actinomycetes isolated from Thailand.</title>
        <authorList>
            <person name="Thawai C."/>
        </authorList>
    </citation>
    <scope>NUCLEOTIDE SEQUENCE</scope>
    <source>
        <strain evidence="8">RCU-197</strain>
    </source>
</reference>
<keyword evidence="3 8" id="KW-0378">Hydrolase</keyword>
<dbReference type="Pfam" id="PF00561">
    <property type="entry name" value="Abhydrolase_1"/>
    <property type="match status" value="1"/>
</dbReference>
<evidence type="ECO:0000256" key="4">
    <source>
        <dbReference type="SAM" id="MobiDB-lite"/>
    </source>
</evidence>
<feature type="chain" id="PRO_5039623057" evidence="5">
    <location>
        <begin position="19"/>
        <end position="518"/>
    </location>
</feature>
<dbReference type="EMBL" id="JAERRK010000016">
    <property type="protein sequence ID" value="MBL1085505.1"/>
    <property type="molecule type" value="Genomic_DNA"/>
</dbReference>
<dbReference type="Proteomes" id="UP000661858">
    <property type="component" value="Unassembled WGS sequence"/>
</dbReference>
<proteinExistence type="inferred from homology"/>
<evidence type="ECO:0000259" key="6">
    <source>
        <dbReference type="Pfam" id="PF00561"/>
    </source>
</evidence>
<dbReference type="Gene3D" id="3.40.50.1820">
    <property type="entry name" value="alpha/beta hydrolase"/>
    <property type="match status" value="1"/>
</dbReference>
<evidence type="ECO:0000256" key="2">
    <source>
        <dbReference type="ARBA" id="ARBA00022729"/>
    </source>
</evidence>
<organism evidence="8 9">
    <name type="scientific">Streptomyces actinomycinicus</name>
    <dbReference type="NCBI Taxonomy" id="1695166"/>
    <lineage>
        <taxon>Bacteria</taxon>
        <taxon>Bacillati</taxon>
        <taxon>Actinomycetota</taxon>
        <taxon>Actinomycetes</taxon>
        <taxon>Kitasatosporales</taxon>
        <taxon>Streptomycetaceae</taxon>
        <taxon>Streptomyces</taxon>
    </lineage>
</organism>
<feature type="signal peptide" evidence="5">
    <location>
        <begin position="1"/>
        <end position="18"/>
    </location>
</feature>
<sequence>MRRLLRWTAAVAATLLMAGCGGSSDGSGSGDEGKGPGSAPPSAPRSSGSPATDLPSSLTQQHLDWRRCKATGSASAPGDDWRCATLKVPLDWSEPDGRTIGLALIRAQATGGDRIGSLLFNFGGPGGSGVSTIPYFSATVSALRERYDLVSWDPRGVAGSEGVRCRGDREIQAAETVDATPDTPAEEKAYFQDAADFGKGCQKAAGRLMAHVSTTDTARDMDLMRQVLGDDELHYFGLSYGTELGGVYAHLFPRRVGRLVLDGVVDPAADTAGHAQNQARGFQRALDDYLKSTGQDPEQGSRHIADLLKRLDAKPLPTSSGRKLTQTLATTGIILPLYSETGWPRLTNALKSAQRGDGSELLALADEYNDRDSSGHYGTMSHSQRVISCLDERQRPTPAETKRRLAEFERISPVFGDFLGWDTAGWCHDWPVPGQFDTPEVSAPGAAPILLVGNTGDPATPFEGTRRMVGELGKGVGVQLTWKGEGHTAYGNGSDCVDSTVNAYLLNGTLPKDGKVCS</sequence>
<comment type="similarity">
    <text evidence="1">Belongs to the peptidase S33 family.</text>
</comment>
<dbReference type="SUPFAM" id="SSF53474">
    <property type="entry name" value="alpha/beta-Hydrolases"/>
    <property type="match status" value="1"/>
</dbReference>